<comment type="caution">
    <text evidence="1">The sequence shown here is derived from an EMBL/GenBank/DDBJ whole genome shotgun (WGS) entry which is preliminary data.</text>
</comment>
<proteinExistence type="predicted"/>
<dbReference type="AlphaFoldDB" id="A0A2P5EW72"/>
<keyword evidence="2" id="KW-1185">Reference proteome</keyword>
<dbReference type="Proteomes" id="UP000237000">
    <property type="component" value="Unassembled WGS sequence"/>
</dbReference>
<evidence type="ECO:0000313" key="1">
    <source>
        <dbReference type="EMBL" id="PON89780.1"/>
    </source>
</evidence>
<protein>
    <submittedName>
        <fullName evidence="1">Uncharacterized protein</fullName>
    </submittedName>
</protein>
<sequence length="61" mass="7082">MLTDDDYNNPRPALNISEVYSHSSKPDNLQSKTDEMEELLIDIMEFSIKKDEKENDHNLIG</sequence>
<gene>
    <name evidence="1" type="ORF">TorRG33x02_144600</name>
</gene>
<dbReference type="InParanoid" id="A0A2P5EW72"/>
<organism evidence="1 2">
    <name type="scientific">Trema orientale</name>
    <name type="common">Charcoal tree</name>
    <name type="synonym">Celtis orientalis</name>
    <dbReference type="NCBI Taxonomy" id="63057"/>
    <lineage>
        <taxon>Eukaryota</taxon>
        <taxon>Viridiplantae</taxon>
        <taxon>Streptophyta</taxon>
        <taxon>Embryophyta</taxon>
        <taxon>Tracheophyta</taxon>
        <taxon>Spermatophyta</taxon>
        <taxon>Magnoliopsida</taxon>
        <taxon>eudicotyledons</taxon>
        <taxon>Gunneridae</taxon>
        <taxon>Pentapetalae</taxon>
        <taxon>rosids</taxon>
        <taxon>fabids</taxon>
        <taxon>Rosales</taxon>
        <taxon>Cannabaceae</taxon>
        <taxon>Trema</taxon>
    </lineage>
</organism>
<dbReference type="EMBL" id="JXTC01000090">
    <property type="protein sequence ID" value="PON89780.1"/>
    <property type="molecule type" value="Genomic_DNA"/>
</dbReference>
<reference evidence="2" key="1">
    <citation type="submission" date="2016-06" db="EMBL/GenBank/DDBJ databases">
        <title>Parallel loss of symbiosis genes in relatives of nitrogen-fixing non-legume Parasponia.</title>
        <authorList>
            <person name="Van Velzen R."/>
            <person name="Holmer R."/>
            <person name="Bu F."/>
            <person name="Rutten L."/>
            <person name="Van Zeijl A."/>
            <person name="Liu W."/>
            <person name="Santuari L."/>
            <person name="Cao Q."/>
            <person name="Sharma T."/>
            <person name="Shen D."/>
            <person name="Roswanjaya Y."/>
            <person name="Wardhani T."/>
            <person name="Kalhor M.S."/>
            <person name="Jansen J."/>
            <person name="Van den Hoogen J."/>
            <person name="Gungor B."/>
            <person name="Hartog M."/>
            <person name="Hontelez J."/>
            <person name="Verver J."/>
            <person name="Yang W.-C."/>
            <person name="Schijlen E."/>
            <person name="Repin R."/>
            <person name="Schilthuizen M."/>
            <person name="Schranz E."/>
            <person name="Heidstra R."/>
            <person name="Miyata K."/>
            <person name="Fedorova E."/>
            <person name="Kohlen W."/>
            <person name="Bisseling T."/>
            <person name="Smit S."/>
            <person name="Geurts R."/>
        </authorList>
    </citation>
    <scope>NUCLEOTIDE SEQUENCE [LARGE SCALE GENOMIC DNA]</scope>
    <source>
        <strain evidence="2">cv. RG33-2</strain>
    </source>
</reference>
<evidence type="ECO:0000313" key="2">
    <source>
        <dbReference type="Proteomes" id="UP000237000"/>
    </source>
</evidence>
<name>A0A2P5EW72_TREOI</name>
<accession>A0A2P5EW72</accession>